<comment type="similarity">
    <text evidence="1">Belongs to the sulfatase family.</text>
</comment>
<dbReference type="InterPro" id="IPR017850">
    <property type="entry name" value="Alkaline_phosphatase_core_sf"/>
</dbReference>
<dbReference type="EMBL" id="JAEDAJ010000005">
    <property type="protein sequence ID" value="MBK0331749.1"/>
    <property type="molecule type" value="Genomic_DNA"/>
</dbReference>
<evidence type="ECO:0000313" key="6">
    <source>
        <dbReference type="Proteomes" id="UP000612352"/>
    </source>
</evidence>
<evidence type="ECO:0000313" key="5">
    <source>
        <dbReference type="EMBL" id="MBK0331749.1"/>
    </source>
</evidence>
<dbReference type="RefSeq" id="WP_200502395.1">
    <property type="nucleotide sequence ID" value="NZ_JAEDAJ010000005.1"/>
</dbReference>
<comment type="caution">
    <text evidence="5">The sequence shown here is derived from an EMBL/GenBank/DDBJ whole genome shotgun (WGS) entry which is preliminary data.</text>
</comment>
<dbReference type="PROSITE" id="PS00149">
    <property type="entry name" value="SULFATASE_2"/>
    <property type="match status" value="1"/>
</dbReference>
<protein>
    <submittedName>
        <fullName evidence="5">Arylsulfatase</fullName>
        <ecNumber evidence="5">3.1.6.1</ecNumber>
    </submittedName>
</protein>
<gene>
    <name evidence="5" type="ORF">I8D64_10065</name>
</gene>
<dbReference type="PANTHER" id="PTHR45953:SF1">
    <property type="entry name" value="IDURONATE 2-SULFATASE"/>
    <property type="match status" value="1"/>
</dbReference>
<sequence length="520" mass="58456">MTPSSIEPTAPLSRPNLILVCVDQMRADALGISGNEHIDTPYLDQLARGGFRFTKAYSATPTCVPARVALLTGKSQEAHGRYGYREGIDFPAAYPTTLPSALHDAGYQTYGVGKMHVFPERARCGFDDVLLHDGFLHTSRRLSSGPSGAIDDYVDWLRRATGDPRADYQDTGIGCNAMTARPWEREERLHPTRWVADESFRFLQRRDPTRPFFLYMGFHRPHAPFDPPGWLWEKYRSRPQVRRPMGAWVSRFDRFRRDHEVEAEFGARKESVHQDVRAGYFGSIEFIDLQINRLMENLSDLGLLETTAIAFVSDHGEMLGDHDMYRKSVAYEGSAHIPFLLHVPAALREDGAAPRAVDEIVELRDVMPTLLDLAGVAIPEGIDGQSLLPALRCGAEVDSDADADARPGTDTAEPVRDHLHGEHVIGSLGHHSMQWIRTPRFKYIWFSGDCHEQLFDLAADPHELTDLASDPAHAEELSRHRELLVTALTGREEGYVEDGRLVPGRTPRSEASWVREFARL</sequence>
<feature type="domain" description="Sulfatase N-terminal" evidence="4">
    <location>
        <begin position="15"/>
        <end position="376"/>
    </location>
</feature>
<evidence type="ECO:0000256" key="3">
    <source>
        <dbReference type="ARBA" id="ARBA00022801"/>
    </source>
</evidence>
<dbReference type="Proteomes" id="UP000612352">
    <property type="component" value="Unassembled WGS sequence"/>
</dbReference>
<name>A0ABS1BAR5_9MICO</name>
<dbReference type="InterPro" id="IPR024607">
    <property type="entry name" value="Sulfatase_CS"/>
</dbReference>
<keyword evidence="3 5" id="KW-0378">Hydrolase</keyword>
<dbReference type="Pfam" id="PF00884">
    <property type="entry name" value="Sulfatase"/>
    <property type="match status" value="1"/>
</dbReference>
<organism evidence="5 6">
    <name type="scientific">Brachybacterium halotolerans</name>
    <dbReference type="NCBI Taxonomy" id="2795215"/>
    <lineage>
        <taxon>Bacteria</taxon>
        <taxon>Bacillati</taxon>
        <taxon>Actinomycetota</taxon>
        <taxon>Actinomycetes</taxon>
        <taxon>Micrococcales</taxon>
        <taxon>Dermabacteraceae</taxon>
        <taxon>Brachybacterium</taxon>
    </lineage>
</organism>
<dbReference type="SUPFAM" id="SSF53649">
    <property type="entry name" value="Alkaline phosphatase-like"/>
    <property type="match status" value="1"/>
</dbReference>
<dbReference type="NCBIfam" id="NF010322">
    <property type="entry name" value="PRK13759.1"/>
    <property type="match status" value="1"/>
</dbReference>
<evidence type="ECO:0000259" key="4">
    <source>
        <dbReference type="Pfam" id="PF00884"/>
    </source>
</evidence>
<keyword evidence="2" id="KW-0479">Metal-binding</keyword>
<dbReference type="EC" id="3.1.6.1" evidence="5"/>
<dbReference type="PANTHER" id="PTHR45953">
    <property type="entry name" value="IDURONATE 2-SULFATASE"/>
    <property type="match status" value="1"/>
</dbReference>
<reference evidence="5 6" key="1">
    <citation type="submission" date="2020-12" db="EMBL/GenBank/DDBJ databases">
        <title>Brachybacterium sp. MASK1Z-5, whole genome shotgun sequence.</title>
        <authorList>
            <person name="Tuo L."/>
        </authorList>
    </citation>
    <scope>NUCLEOTIDE SEQUENCE [LARGE SCALE GENOMIC DNA]</scope>
    <source>
        <strain evidence="5 6">MASK1Z-5</strain>
    </source>
</reference>
<keyword evidence="6" id="KW-1185">Reference proteome</keyword>
<evidence type="ECO:0000256" key="1">
    <source>
        <dbReference type="ARBA" id="ARBA00008779"/>
    </source>
</evidence>
<evidence type="ECO:0000256" key="2">
    <source>
        <dbReference type="ARBA" id="ARBA00022723"/>
    </source>
</evidence>
<dbReference type="GO" id="GO:0004065">
    <property type="term" value="F:arylsulfatase activity"/>
    <property type="evidence" value="ECO:0007669"/>
    <property type="project" value="UniProtKB-EC"/>
</dbReference>
<accession>A0ABS1BAR5</accession>
<dbReference type="Gene3D" id="3.40.720.10">
    <property type="entry name" value="Alkaline Phosphatase, subunit A"/>
    <property type="match status" value="1"/>
</dbReference>
<dbReference type="InterPro" id="IPR000917">
    <property type="entry name" value="Sulfatase_N"/>
</dbReference>
<proteinExistence type="inferred from homology"/>